<evidence type="ECO:0000256" key="6">
    <source>
        <dbReference type="ARBA" id="ARBA00022723"/>
    </source>
</evidence>
<evidence type="ECO:0000256" key="10">
    <source>
        <dbReference type="ARBA" id="ARBA00022889"/>
    </source>
</evidence>
<evidence type="ECO:0000256" key="15">
    <source>
        <dbReference type="PROSITE-ProRule" id="PRU00043"/>
    </source>
</evidence>
<dbReference type="InterPro" id="IPR000233">
    <property type="entry name" value="Cadherin_Y-type_LIR"/>
</dbReference>
<evidence type="ECO:0000313" key="20">
    <source>
        <dbReference type="EMBL" id="KAG8442106.1"/>
    </source>
</evidence>
<keyword evidence="5 16" id="KW-0812">Transmembrane</keyword>
<evidence type="ECO:0000256" key="13">
    <source>
        <dbReference type="ARBA" id="ARBA00023136"/>
    </source>
</evidence>
<comment type="subcellular location">
    <subcellularLocation>
        <location evidence="2">Cell junction</location>
        <location evidence="2">Desmosome</location>
    </subcellularLocation>
    <subcellularLocation>
        <location evidence="1 16">Cell membrane</location>
        <topology evidence="1 16">Single-pass type I membrane protein</topology>
    </subcellularLocation>
</comment>
<keyword evidence="6" id="KW-0479">Metal-binding</keyword>
<evidence type="ECO:0000259" key="19">
    <source>
        <dbReference type="PROSITE" id="PS50268"/>
    </source>
</evidence>
<sequence length="1046" mass="114968">MITLYKYINGPYSELSGALFTNRSYQRTRGHPLRLEEKKFHLQVRRGFFTVRTVKLWNCLPAEVVSLQCACEWKVQFNTGKKDNGKILWKDLQLGRQKREWISPPCYIREEEDNRYRNPIAKVHSDKDLKKIIVYTISGPGVDREPYNIFILDGKTGYLNVTGVIVDREVISVFFLTVRAMSGGVDVEKPLSMRVKVMDINDNAPIFSQTVFVGSIAERSSANSLVMQIIAMDADEENTAHSQLAYKIISQSPFDPPMFIMNRYTGEVFTMSGSLDREATSSYSLVVSGADMDGAAGSLNGQCGATIQIMDVNDNFPILEYETYSVSIAENSLSQGLLWMKVFDNDEMFTDNWLAEFEIVSGNEGGWFVIETNPDTNEGILRVVQALNYEAMRTVNLGIIVRNRAPFHHSIASEYHPKVTNINVDVENRNEGYEILPNPLVFNVPSNLHGIDLYNYVVTTLYMRNIDTGEMVTNAVFVPDKDSAKWLFINEKGEVKFVTTLTAEQYKDIISSHGTATILGEINDTSALLSTQGTSEDRNVTVYVEVNNRNNCPTPVPITVRICECEGTICRVDIRKGGSAALGPAAIGLLIMGFLALLVAPLLLLLCLCGPAAKSTFVPVAAGNDGGYHQWVTEGAKPEDVKADAFASEDESRPANDCLLIYDNEGVGSPAGSIGCCSFIDDDLDETFLDNLGTKFKTLAEICSGKATEPVPRDKEPRLIGNIPTIETDTSLFFNDSTINIPENPPPPVNISSMVNERSFASSNLQPARPIHEPLIPANMVVTETYTTSGPPLKPATYVVEPHVQPNILVTERVVGPSSGVRRGFPEISDGSNVIVTERVLRPASGVHDIVDFPNLTDSSNVVLRERVIAPSTSRLSNTLNIPDLGDAQNVVVTERVIQPVTSVQGNFHLPSDLRDTQNVYVTERLVQPVSNVSGNISIQPNIAGAQNVIVTERLVQPVSNVSGNINIQPDLAGAQNVIVTEKMLRSEPLITHTIGSVSPRLLRSGQGVQSHVLTNEPLITRTIGSVSPSITRSKVTKYSTVQYAK</sequence>
<evidence type="ECO:0000256" key="8">
    <source>
        <dbReference type="ARBA" id="ARBA00022737"/>
    </source>
</evidence>
<evidence type="ECO:0000256" key="12">
    <source>
        <dbReference type="ARBA" id="ARBA00022989"/>
    </source>
</evidence>
<organism evidence="20 21">
    <name type="scientific">Hymenochirus boettgeri</name>
    <name type="common">Congo dwarf clawed frog</name>
    <dbReference type="NCBI Taxonomy" id="247094"/>
    <lineage>
        <taxon>Eukaryota</taxon>
        <taxon>Metazoa</taxon>
        <taxon>Chordata</taxon>
        <taxon>Craniata</taxon>
        <taxon>Vertebrata</taxon>
        <taxon>Euteleostomi</taxon>
        <taxon>Amphibia</taxon>
        <taxon>Batrachia</taxon>
        <taxon>Anura</taxon>
        <taxon>Pipoidea</taxon>
        <taxon>Pipidae</taxon>
        <taxon>Pipinae</taxon>
        <taxon>Hymenochirus</taxon>
    </lineage>
</organism>
<dbReference type="PANTHER" id="PTHR24025:SF10">
    <property type="entry name" value="DESMOGLEIN-4"/>
    <property type="match status" value="1"/>
</dbReference>
<dbReference type="FunFam" id="4.10.900.10:FF:000003">
    <property type="entry name" value="Desmoglein 1"/>
    <property type="match status" value="1"/>
</dbReference>
<dbReference type="InterPro" id="IPR027397">
    <property type="entry name" value="Catenin-bd_sf"/>
</dbReference>
<evidence type="ECO:0000256" key="9">
    <source>
        <dbReference type="ARBA" id="ARBA00022837"/>
    </source>
</evidence>
<keyword evidence="13 18" id="KW-0472">Membrane</keyword>
<dbReference type="GO" id="GO:0030057">
    <property type="term" value="C:desmosome"/>
    <property type="evidence" value="ECO:0007669"/>
    <property type="project" value="UniProtKB-SubCell"/>
</dbReference>
<dbReference type="FunFam" id="2.60.40.60:FF:000068">
    <property type="entry name" value="Desmoglein 1"/>
    <property type="match status" value="1"/>
</dbReference>
<keyword evidence="14" id="KW-0325">Glycoprotein</keyword>
<dbReference type="GO" id="GO:0005509">
    <property type="term" value="F:calcium ion binding"/>
    <property type="evidence" value="ECO:0007669"/>
    <property type="project" value="UniProtKB-UniRule"/>
</dbReference>
<evidence type="ECO:0000256" key="1">
    <source>
        <dbReference type="ARBA" id="ARBA00004251"/>
    </source>
</evidence>
<keyword evidence="7" id="KW-0732">Signal</keyword>
<dbReference type="InterPro" id="IPR050971">
    <property type="entry name" value="Cadherin-domain_protein"/>
</dbReference>
<dbReference type="PANTHER" id="PTHR24025">
    <property type="entry name" value="DESMOGLEIN FAMILY MEMBER"/>
    <property type="match status" value="1"/>
</dbReference>
<dbReference type="PROSITE" id="PS00232">
    <property type="entry name" value="CADHERIN_1"/>
    <property type="match status" value="2"/>
</dbReference>
<dbReference type="InterPro" id="IPR009122">
    <property type="entry name" value="Desmosomal_cadherin"/>
</dbReference>
<name>A0A8T2JI20_9PIPI</name>
<dbReference type="EMBL" id="JAACNH010000005">
    <property type="protein sequence ID" value="KAG8442106.1"/>
    <property type="molecule type" value="Genomic_DNA"/>
</dbReference>
<dbReference type="Gene3D" id="2.60.40.60">
    <property type="entry name" value="Cadherins"/>
    <property type="match status" value="3"/>
</dbReference>
<dbReference type="GO" id="GO:0007156">
    <property type="term" value="P:homophilic cell adhesion via plasma membrane adhesion molecules"/>
    <property type="evidence" value="ECO:0007669"/>
    <property type="project" value="InterPro"/>
</dbReference>
<dbReference type="PROSITE" id="PS50268">
    <property type="entry name" value="CADHERIN_2"/>
    <property type="match status" value="3"/>
</dbReference>
<dbReference type="SMART" id="SM00112">
    <property type="entry name" value="CA"/>
    <property type="match status" value="3"/>
</dbReference>
<evidence type="ECO:0000256" key="3">
    <source>
        <dbReference type="ARBA" id="ARBA00022475"/>
    </source>
</evidence>
<proteinExistence type="predicted"/>
<comment type="function">
    <text evidence="17">A component of desmosome cell-cell junctions which are required for positive regulation of cellular adhesion. Involved in the interaction of plaque proteins and intermediate filaments mediating cell-cell adhesion.</text>
</comment>
<evidence type="ECO:0000313" key="21">
    <source>
        <dbReference type="Proteomes" id="UP000812440"/>
    </source>
</evidence>
<evidence type="ECO:0000256" key="11">
    <source>
        <dbReference type="ARBA" id="ARBA00022949"/>
    </source>
</evidence>
<reference evidence="20" key="1">
    <citation type="thesis" date="2020" institute="ProQuest LLC" country="789 East Eisenhower Parkway, Ann Arbor, MI, USA">
        <title>Comparative Genomics and Chromosome Evolution.</title>
        <authorList>
            <person name="Mudd A.B."/>
        </authorList>
    </citation>
    <scope>NUCLEOTIDE SEQUENCE</scope>
    <source>
        <strain evidence="20">Female2</strain>
        <tissue evidence="20">Blood</tissue>
    </source>
</reference>
<keyword evidence="12 18" id="KW-1133">Transmembrane helix</keyword>
<feature type="domain" description="Cadherin" evidence="19">
    <location>
        <begin position="208"/>
        <end position="319"/>
    </location>
</feature>
<feature type="domain" description="Cadherin" evidence="19">
    <location>
        <begin position="320"/>
        <end position="441"/>
    </location>
</feature>
<evidence type="ECO:0000256" key="17">
    <source>
        <dbReference type="RuleBase" id="RU004358"/>
    </source>
</evidence>
<keyword evidence="3" id="KW-1003">Cell membrane</keyword>
<dbReference type="OrthoDB" id="8961010at2759"/>
<dbReference type="FunFam" id="2.60.40.60:FF:000011">
    <property type="entry name" value="Cadherin 1"/>
    <property type="match status" value="1"/>
</dbReference>
<keyword evidence="21" id="KW-1185">Reference proteome</keyword>
<gene>
    <name evidence="20" type="ORF">GDO86_011052</name>
</gene>
<dbReference type="GO" id="GO:0005886">
    <property type="term" value="C:plasma membrane"/>
    <property type="evidence" value="ECO:0007669"/>
    <property type="project" value="UniProtKB-SubCell"/>
</dbReference>
<evidence type="ECO:0000256" key="2">
    <source>
        <dbReference type="ARBA" id="ARBA00004568"/>
    </source>
</evidence>
<keyword evidence="8" id="KW-0677">Repeat</keyword>
<accession>A0A8T2JI20</accession>
<dbReference type="Pfam" id="PF01049">
    <property type="entry name" value="CADH_Y-type_LIR"/>
    <property type="match status" value="1"/>
</dbReference>
<evidence type="ECO:0000256" key="14">
    <source>
        <dbReference type="ARBA" id="ARBA00023180"/>
    </source>
</evidence>
<dbReference type="Proteomes" id="UP000812440">
    <property type="component" value="Chromosome 6"/>
</dbReference>
<dbReference type="SUPFAM" id="SSF49313">
    <property type="entry name" value="Cadherin-like"/>
    <property type="match status" value="3"/>
</dbReference>
<dbReference type="InterPro" id="IPR015919">
    <property type="entry name" value="Cadherin-like_sf"/>
</dbReference>
<feature type="transmembrane region" description="Helical" evidence="18">
    <location>
        <begin position="581"/>
        <end position="606"/>
    </location>
</feature>
<evidence type="ECO:0000256" key="7">
    <source>
        <dbReference type="ARBA" id="ARBA00022729"/>
    </source>
</evidence>
<keyword evidence="10 16" id="KW-0130">Cell adhesion</keyword>
<evidence type="ECO:0000256" key="18">
    <source>
        <dbReference type="SAM" id="Phobius"/>
    </source>
</evidence>
<dbReference type="CDD" id="cd11304">
    <property type="entry name" value="Cadherin_repeat"/>
    <property type="match status" value="3"/>
</dbReference>
<evidence type="ECO:0000256" key="16">
    <source>
        <dbReference type="RuleBase" id="RU003318"/>
    </source>
</evidence>
<evidence type="ECO:0000256" key="5">
    <source>
        <dbReference type="ARBA" id="ARBA00022692"/>
    </source>
</evidence>
<protein>
    <recommendedName>
        <fullName evidence="19">Cadherin domain-containing protein</fullName>
    </recommendedName>
</protein>
<keyword evidence="9 15" id="KW-0106">Calcium</keyword>
<feature type="domain" description="Cadherin" evidence="19">
    <location>
        <begin position="125"/>
        <end position="207"/>
    </location>
</feature>
<dbReference type="Gene3D" id="4.10.900.10">
    <property type="entry name" value="TCF3-CBD (Catenin binding domain)"/>
    <property type="match status" value="1"/>
</dbReference>
<dbReference type="FunFam" id="2.60.40.60:FF:000083">
    <property type="entry name" value="Desmoglein 1"/>
    <property type="match status" value="1"/>
</dbReference>
<dbReference type="PRINTS" id="PR01818">
    <property type="entry name" value="DESMOCADHERN"/>
</dbReference>
<dbReference type="Pfam" id="PF00028">
    <property type="entry name" value="Cadherin"/>
    <property type="match status" value="2"/>
</dbReference>
<dbReference type="PRINTS" id="PR00205">
    <property type="entry name" value="CADHERIN"/>
</dbReference>
<comment type="caution">
    <text evidence="20">The sequence shown here is derived from an EMBL/GenBank/DDBJ whole genome shotgun (WGS) entry which is preliminary data.</text>
</comment>
<dbReference type="InterPro" id="IPR002126">
    <property type="entry name" value="Cadherin-like_dom"/>
</dbReference>
<dbReference type="PRINTS" id="PR01819">
    <property type="entry name" value="DESMOGLEIN"/>
</dbReference>
<keyword evidence="4" id="KW-0165">Cleavage on pair of basic residues</keyword>
<dbReference type="InterPro" id="IPR020894">
    <property type="entry name" value="Cadherin_CS"/>
</dbReference>
<evidence type="ECO:0000256" key="4">
    <source>
        <dbReference type="ARBA" id="ARBA00022685"/>
    </source>
</evidence>
<dbReference type="AlphaFoldDB" id="A0A8T2JI20"/>
<keyword evidence="11" id="KW-0965">Cell junction</keyword>